<keyword evidence="2" id="KW-0732">Signal</keyword>
<dbReference type="Proteomes" id="UP000006671">
    <property type="component" value="Unassembled WGS sequence"/>
</dbReference>
<dbReference type="RefSeq" id="XP_002678041.1">
    <property type="nucleotide sequence ID" value="XM_002677995.1"/>
</dbReference>
<dbReference type="EMBL" id="GG738863">
    <property type="protein sequence ID" value="EFC45297.1"/>
    <property type="molecule type" value="Genomic_DNA"/>
</dbReference>
<feature type="signal peptide" evidence="2">
    <location>
        <begin position="1"/>
        <end position="23"/>
    </location>
</feature>
<dbReference type="GeneID" id="8850613"/>
<gene>
    <name evidence="3" type="ORF">NAEGRDRAFT_66553</name>
</gene>
<evidence type="ECO:0000256" key="1">
    <source>
        <dbReference type="SAM" id="Phobius"/>
    </source>
</evidence>
<reference evidence="3 4" key="1">
    <citation type="journal article" date="2010" name="Cell">
        <title>The genome of Naegleria gruberi illuminates early eukaryotic versatility.</title>
        <authorList>
            <person name="Fritz-Laylin L.K."/>
            <person name="Prochnik S.E."/>
            <person name="Ginger M.L."/>
            <person name="Dacks J.B."/>
            <person name="Carpenter M.L."/>
            <person name="Field M.C."/>
            <person name="Kuo A."/>
            <person name="Paredez A."/>
            <person name="Chapman J."/>
            <person name="Pham J."/>
            <person name="Shu S."/>
            <person name="Neupane R."/>
            <person name="Cipriano M."/>
            <person name="Mancuso J."/>
            <person name="Tu H."/>
            <person name="Salamov A."/>
            <person name="Lindquist E."/>
            <person name="Shapiro H."/>
            <person name="Lucas S."/>
            <person name="Grigoriev I.V."/>
            <person name="Cande W.Z."/>
            <person name="Fulton C."/>
            <person name="Rokhsar D.S."/>
            <person name="Dawson S.C."/>
        </authorList>
    </citation>
    <scope>NUCLEOTIDE SEQUENCE [LARGE SCALE GENOMIC DNA]</scope>
    <source>
        <strain evidence="3 4">NEG-M</strain>
    </source>
</reference>
<dbReference type="VEuPathDB" id="AmoebaDB:NAEGRDRAFT_66553"/>
<feature type="chain" id="PRO_5003037424" evidence="2">
    <location>
        <begin position="24"/>
        <end position="105"/>
    </location>
</feature>
<evidence type="ECO:0000313" key="4">
    <source>
        <dbReference type="Proteomes" id="UP000006671"/>
    </source>
</evidence>
<sequence length="105" mass="11764">MNVWITIAALAALVLNFACVVEANYPMVEASVIALNSTGNGTTPFVYDFWRINKPPIIGGIIVLVVGVIIAIIGGGIYYWKKRRDARQTQHDEHEDMHRLEDEDH</sequence>
<accession>D2VCF5</accession>
<protein>
    <submittedName>
        <fullName evidence="3">Predicted protein</fullName>
    </submittedName>
</protein>
<evidence type="ECO:0000313" key="3">
    <source>
        <dbReference type="EMBL" id="EFC45297.1"/>
    </source>
</evidence>
<keyword evidence="1" id="KW-1133">Transmembrane helix</keyword>
<dbReference type="OMA" id="DEHEDMH"/>
<proteinExistence type="predicted"/>
<name>D2VCF5_NAEGR</name>
<organism evidence="4">
    <name type="scientific">Naegleria gruberi</name>
    <name type="common">Amoeba</name>
    <dbReference type="NCBI Taxonomy" id="5762"/>
    <lineage>
        <taxon>Eukaryota</taxon>
        <taxon>Discoba</taxon>
        <taxon>Heterolobosea</taxon>
        <taxon>Tetramitia</taxon>
        <taxon>Eutetramitia</taxon>
        <taxon>Vahlkampfiidae</taxon>
        <taxon>Naegleria</taxon>
    </lineage>
</organism>
<dbReference type="KEGG" id="ngr:NAEGRDRAFT_66553"/>
<keyword evidence="4" id="KW-1185">Reference proteome</keyword>
<keyword evidence="1" id="KW-0472">Membrane</keyword>
<dbReference type="AlphaFoldDB" id="D2VCF5"/>
<dbReference type="InParanoid" id="D2VCF5"/>
<feature type="transmembrane region" description="Helical" evidence="1">
    <location>
        <begin position="57"/>
        <end position="80"/>
    </location>
</feature>
<keyword evidence="1" id="KW-0812">Transmembrane</keyword>
<evidence type="ECO:0000256" key="2">
    <source>
        <dbReference type="SAM" id="SignalP"/>
    </source>
</evidence>